<reference evidence="1 2" key="1">
    <citation type="submission" date="2015-01" db="EMBL/GenBank/DDBJ databases">
        <title>Evolution of Trichinella species and genotypes.</title>
        <authorList>
            <person name="Korhonen P.K."/>
            <person name="Edoardo P."/>
            <person name="Giuseppe L.R."/>
            <person name="Gasser R.B."/>
        </authorList>
    </citation>
    <scope>NUCLEOTIDE SEQUENCE [LARGE SCALE GENOMIC DNA]</scope>
    <source>
        <strain evidence="1">ISS417</strain>
    </source>
</reference>
<organism evidence="1 2">
    <name type="scientific">Trichinella murrelli</name>
    <dbReference type="NCBI Taxonomy" id="144512"/>
    <lineage>
        <taxon>Eukaryota</taxon>
        <taxon>Metazoa</taxon>
        <taxon>Ecdysozoa</taxon>
        <taxon>Nematoda</taxon>
        <taxon>Enoplea</taxon>
        <taxon>Dorylaimia</taxon>
        <taxon>Trichinellida</taxon>
        <taxon>Trichinellidae</taxon>
        <taxon>Trichinella</taxon>
    </lineage>
</organism>
<protein>
    <submittedName>
        <fullName evidence="1">Protein ZBED8</fullName>
    </submittedName>
</protein>
<keyword evidence="2" id="KW-1185">Reference proteome</keyword>
<proteinExistence type="predicted"/>
<name>A0A0V0TV21_9BILA</name>
<dbReference type="EMBL" id="JYDJ01000132">
    <property type="protein sequence ID" value="KRX42863.1"/>
    <property type="molecule type" value="Genomic_DNA"/>
</dbReference>
<gene>
    <name evidence="1" type="primary">ZBED8</name>
    <name evidence="1" type="ORF">T05_16258</name>
</gene>
<dbReference type="Proteomes" id="UP000055048">
    <property type="component" value="Unassembled WGS sequence"/>
</dbReference>
<dbReference type="STRING" id="144512.A0A0V0TV21"/>
<evidence type="ECO:0000313" key="1">
    <source>
        <dbReference type="EMBL" id="KRX42863.1"/>
    </source>
</evidence>
<dbReference type="OrthoDB" id="10419522at2759"/>
<dbReference type="AlphaFoldDB" id="A0A0V0TV21"/>
<sequence length="138" mass="16834">MLCGKNDETFNQLVFHTEVRWLSKTNCIERLVDLYYSTVEFLADVNQTLCEELKKCKNHPFYISDLYSKFNEIQKRLQGLFNDFWPEEILSAFEVYRYWKKEQMFHTKKVRKDFKVRFEDGEKKPVPDWIITPFDIEI</sequence>
<evidence type="ECO:0000313" key="2">
    <source>
        <dbReference type="Proteomes" id="UP000055048"/>
    </source>
</evidence>
<comment type="caution">
    <text evidence="1">The sequence shown here is derived from an EMBL/GenBank/DDBJ whole genome shotgun (WGS) entry which is preliminary data.</text>
</comment>
<accession>A0A0V0TV21</accession>